<dbReference type="RefSeq" id="WP_240566813.1">
    <property type="nucleotide sequence ID" value="NZ_JAKVPY010000002.1"/>
</dbReference>
<evidence type="ECO:0000313" key="1">
    <source>
        <dbReference type="EMBL" id="MCH4561916.1"/>
    </source>
</evidence>
<gene>
    <name evidence="1" type="ORF">MKP05_02085</name>
</gene>
<proteinExistence type="predicted"/>
<evidence type="ECO:0000313" key="2">
    <source>
        <dbReference type="Proteomes" id="UP001202117"/>
    </source>
</evidence>
<keyword evidence="2" id="KW-1185">Reference proteome</keyword>
<name>A0ABS9RQ04_9GAMM</name>
<comment type="caution">
    <text evidence="1">The sequence shown here is derived from an EMBL/GenBank/DDBJ whole genome shotgun (WGS) entry which is preliminary data.</text>
</comment>
<dbReference type="EMBL" id="JAKVPY010000002">
    <property type="protein sequence ID" value="MCH4561916.1"/>
    <property type="molecule type" value="Genomic_DNA"/>
</dbReference>
<reference evidence="1 2" key="1">
    <citation type="submission" date="2022-02" db="EMBL/GenBank/DDBJ databases">
        <title>Halomonas fukangensis sp. nov., a halophilic bacterium isolated from a bulk soil of Kalidium foliatum at Fukang.</title>
        <authorList>
            <person name="Huang Y."/>
        </authorList>
    </citation>
    <scope>NUCLEOTIDE SEQUENCE [LARGE SCALE GENOMIC DNA]</scope>
    <source>
        <strain evidence="1 2">EGI 63088</strain>
    </source>
</reference>
<organism evidence="1 2">
    <name type="scientific">Halomonas flagellata</name>
    <dbReference type="NCBI Taxonomy" id="2920385"/>
    <lineage>
        <taxon>Bacteria</taxon>
        <taxon>Pseudomonadati</taxon>
        <taxon>Pseudomonadota</taxon>
        <taxon>Gammaproteobacteria</taxon>
        <taxon>Oceanospirillales</taxon>
        <taxon>Halomonadaceae</taxon>
        <taxon>Halomonas</taxon>
    </lineage>
</organism>
<dbReference type="Proteomes" id="UP001202117">
    <property type="component" value="Unassembled WGS sequence"/>
</dbReference>
<protein>
    <submittedName>
        <fullName evidence="1">DUF11 domain-containing protein</fullName>
    </submittedName>
</protein>
<sequence>MTRNPDRLYDLLPVVHRQRDVEHGEPLRALLQVIAEQVEVLEDDLARQYADWFIETCDDWVVPYIGALIGYEAPPQVAEDGVRTALLSSILTPRRAVANTIRDRRRKGTLPLLELIAKDTADWPARAVEFYRLLAWMQPVNHHRVTRGRTADLHDGLALALLGGPFDPVTRTVDVRRITSTQTPGTHNIPHVGVYAWRLKPYAVAREPAYAREDMGPGAYTFSVLGNDMPLFTLPVSEPGPEAIAEPPNVPAPILRRVLAQDLATYYGADKSLAIWAEDWPARGEAGLIPPENLIVADLSGWRYQPARDHVAVDPELGRIAFHVRQSPGGDVQVRYHQGFSDDTGGGTYPRTPRQPVGAVTYRVGAGAELTAIGAALDRWRADDPDDAVIEIVDGGVYTEPLNITLRENQSLQLRARDGTRAVLRLLDYRASRGDAMMVRGEAGCRFALDGLLVAGRGLQCRGPMEELRLSHVTLVPGWSLGPDCSPDRPAEPSLELVDGPREVTIERSILGSIQVSMDEVDADPAAITIADSILDATSDTREAVGAPSWPLAHAVLRVLRCTVIGQLQTHAIELAEDSIFTGPVRVARRQIGCMRFCYVPAGSRTPRRYRCQPDLAVREALDALPVVESGGPVLAPILVGGDASAAEEASPEAANLRLRFDTSNPAPAIGETITLTLAVDNLGPRTTTGIEVTIMTPRRPGDDTQSPFEPDPDVTVSRGALIGDIDPPVWEIAQLPPGGCALLTARLTVVAGAEPPRIGAFISAYTFFDDGAAYRDRLRAAARSAVRPVFVDRRYGRPGYCQLDLCTAPAIREGASDASEMGAFHDLYQPQRAAALSARLADHVPAGMSAGLLFAS</sequence>
<accession>A0ABS9RQ04</accession>